<name>C7R695_KANKD</name>
<dbReference type="RefSeq" id="WP_015780928.1">
    <property type="nucleotide sequence ID" value="NC_013166.1"/>
</dbReference>
<dbReference type="Proteomes" id="UP000001231">
    <property type="component" value="Chromosome"/>
</dbReference>
<dbReference type="STRING" id="523791.Kkor_1913"/>
<evidence type="ECO:0000313" key="2">
    <source>
        <dbReference type="Proteomes" id="UP000001231"/>
    </source>
</evidence>
<gene>
    <name evidence="1" type="ordered locus">Kkor_1913</name>
</gene>
<dbReference type="EMBL" id="CP001707">
    <property type="protein sequence ID" value="ACV27323.1"/>
    <property type="molecule type" value="Genomic_DNA"/>
</dbReference>
<dbReference type="InParanoid" id="C7R695"/>
<dbReference type="KEGG" id="kko:Kkor_1913"/>
<dbReference type="AlphaFoldDB" id="C7R695"/>
<reference evidence="1 2" key="1">
    <citation type="journal article" date="2009" name="Stand. Genomic Sci.">
        <title>Complete genome sequence of Kangiella koreensis type strain (SW-125).</title>
        <authorList>
            <person name="Han C."/>
            <person name="Sikorski J."/>
            <person name="Lapidus A."/>
            <person name="Nolan M."/>
            <person name="Glavina Del Rio T."/>
            <person name="Tice H."/>
            <person name="Cheng J.F."/>
            <person name="Lucas S."/>
            <person name="Chen F."/>
            <person name="Copeland A."/>
            <person name="Ivanova N."/>
            <person name="Mavromatis K."/>
            <person name="Ovchinnikova G."/>
            <person name="Pati A."/>
            <person name="Bruce D."/>
            <person name="Goodwin L."/>
            <person name="Pitluck S."/>
            <person name="Chen A."/>
            <person name="Palaniappan K."/>
            <person name="Land M."/>
            <person name="Hauser L."/>
            <person name="Chang Y.J."/>
            <person name="Jeffries C.D."/>
            <person name="Chain P."/>
            <person name="Saunders E."/>
            <person name="Brettin T."/>
            <person name="Goker M."/>
            <person name="Tindall B.J."/>
            <person name="Bristow J."/>
            <person name="Eisen J.A."/>
            <person name="Markowitz V."/>
            <person name="Hugenholtz P."/>
            <person name="Kyrpides N.C."/>
            <person name="Klenk H.P."/>
            <person name="Detter J.C."/>
        </authorList>
    </citation>
    <scope>NUCLEOTIDE SEQUENCE [LARGE SCALE GENOMIC DNA]</scope>
    <source>
        <strain evidence="2">DSM 16069 / KCTC 12182 / SW-125</strain>
    </source>
</reference>
<accession>C7R695</accession>
<sequence length="113" mass="12914">MIVQKERELTQEEVNIVNFVLEDFENSLKNYEPDSKEALALTIFINSCVDRATFQPNKLSALVHYSKARTSALILEGLLERKDGDILFNRGIRCAQAVLRNSLLLNVDFFSYS</sequence>
<keyword evidence="2" id="KW-1185">Reference proteome</keyword>
<protein>
    <submittedName>
        <fullName evidence="1">Uncharacterized protein</fullName>
    </submittedName>
</protein>
<evidence type="ECO:0000313" key="1">
    <source>
        <dbReference type="EMBL" id="ACV27323.1"/>
    </source>
</evidence>
<proteinExistence type="predicted"/>
<dbReference type="HOGENOM" id="CLU_2130111_0_0_6"/>
<organism evidence="1 2">
    <name type="scientific">Kangiella koreensis (strain DSM 16069 / JCM 12317 / KCTC 12182 / SW-125)</name>
    <dbReference type="NCBI Taxonomy" id="523791"/>
    <lineage>
        <taxon>Bacteria</taxon>
        <taxon>Pseudomonadati</taxon>
        <taxon>Pseudomonadota</taxon>
        <taxon>Gammaproteobacteria</taxon>
        <taxon>Kangiellales</taxon>
        <taxon>Kangiellaceae</taxon>
        <taxon>Kangiella</taxon>
    </lineage>
</organism>